<protein>
    <submittedName>
        <fullName evidence="1">Uncharacterized protein</fullName>
    </submittedName>
</protein>
<name>A0A2P2INU4_RHIMU</name>
<evidence type="ECO:0000313" key="1">
    <source>
        <dbReference type="EMBL" id="MBW82903.1"/>
    </source>
</evidence>
<organism evidence="1">
    <name type="scientific">Rhizophora mucronata</name>
    <name type="common">Asiatic mangrove</name>
    <dbReference type="NCBI Taxonomy" id="61149"/>
    <lineage>
        <taxon>Eukaryota</taxon>
        <taxon>Viridiplantae</taxon>
        <taxon>Streptophyta</taxon>
        <taxon>Embryophyta</taxon>
        <taxon>Tracheophyta</taxon>
        <taxon>Spermatophyta</taxon>
        <taxon>Magnoliopsida</taxon>
        <taxon>eudicotyledons</taxon>
        <taxon>Gunneridae</taxon>
        <taxon>Pentapetalae</taxon>
        <taxon>rosids</taxon>
        <taxon>fabids</taxon>
        <taxon>Malpighiales</taxon>
        <taxon>Rhizophoraceae</taxon>
        <taxon>Rhizophora</taxon>
    </lineage>
</organism>
<sequence length="75" mass="8737">MNINLCIQETKILNAYISFTCVCWSTTIANYRLQATSCNHIACTARDSKPNLTVTTDDRQESNCARWWWCRRFPS</sequence>
<accession>A0A2P2INU4</accession>
<reference evidence="1" key="1">
    <citation type="submission" date="2018-02" db="EMBL/GenBank/DDBJ databases">
        <title>Rhizophora mucronata_Transcriptome.</title>
        <authorList>
            <person name="Meera S.P."/>
            <person name="Sreeshan A."/>
            <person name="Augustine A."/>
        </authorList>
    </citation>
    <scope>NUCLEOTIDE SEQUENCE</scope>
    <source>
        <tissue evidence="1">Leaf</tissue>
    </source>
</reference>
<dbReference type="AlphaFoldDB" id="A0A2P2INU4"/>
<dbReference type="EMBL" id="GGEC01002420">
    <property type="protein sequence ID" value="MBW82903.1"/>
    <property type="molecule type" value="Transcribed_RNA"/>
</dbReference>
<proteinExistence type="predicted"/>